<keyword evidence="3" id="KW-1185">Reference proteome</keyword>
<comment type="caution">
    <text evidence="2">The sequence shown here is derived from an EMBL/GenBank/DDBJ whole genome shotgun (WGS) entry which is preliminary data.</text>
</comment>
<sequence>MHGTLQEFECAGNAASASGDIGMQRSALNLRIQAEIRFESTKLQHDTLKAWLAYCHRQAAAVSEMREPSKRRHTGEELWNIFLANMEPTWAHSLALCAYRDQKGKFDVLPVQARITKLRQMLMPYLKRTLALTIAAQKRNLVDLWEEILADGFESKLPAQQAACLSGLQKARIAAGMSASGNRPGKRPPTPLGGPGSKRQRVALARRQPESSTVYSAVPVHQHTALQCPDVGYQSNTESRPYSHSLRACLLAKRRCLVCWATDHSIWNCPRSSQALRGEME</sequence>
<evidence type="ECO:0000313" key="2">
    <source>
        <dbReference type="EMBL" id="CAK0758605.1"/>
    </source>
</evidence>
<dbReference type="EMBL" id="CAUYUE010000003">
    <property type="protein sequence ID" value="CAK0758605.1"/>
    <property type="molecule type" value="Genomic_DNA"/>
</dbReference>
<accession>A0AAV1HZC6</accession>
<gene>
    <name evidence="2" type="ORF">CVIRNUC_002632</name>
</gene>
<proteinExistence type="predicted"/>
<name>A0AAV1HZC6_9CHLO</name>
<reference evidence="2 3" key="1">
    <citation type="submission" date="2023-10" db="EMBL/GenBank/DDBJ databases">
        <authorList>
            <person name="Maclean D."/>
            <person name="Macfadyen A."/>
        </authorList>
    </citation>
    <scope>NUCLEOTIDE SEQUENCE [LARGE SCALE GENOMIC DNA]</scope>
</reference>
<feature type="region of interest" description="Disordered" evidence="1">
    <location>
        <begin position="176"/>
        <end position="200"/>
    </location>
</feature>
<protein>
    <submittedName>
        <fullName evidence="2">Uncharacterized protein</fullName>
    </submittedName>
</protein>
<dbReference type="AlphaFoldDB" id="A0AAV1HZC6"/>
<organism evidence="2 3">
    <name type="scientific">Coccomyxa viridis</name>
    <dbReference type="NCBI Taxonomy" id="1274662"/>
    <lineage>
        <taxon>Eukaryota</taxon>
        <taxon>Viridiplantae</taxon>
        <taxon>Chlorophyta</taxon>
        <taxon>core chlorophytes</taxon>
        <taxon>Trebouxiophyceae</taxon>
        <taxon>Trebouxiophyceae incertae sedis</taxon>
        <taxon>Coccomyxaceae</taxon>
        <taxon>Coccomyxa</taxon>
    </lineage>
</organism>
<evidence type="ECO:0000313" key="3">
    <source>
        <dbReference type="Proteomes" id="UP001314263"/>
    </source>
</evidence>
<dbReference type="Proteomes" id="UP001314263">
    <property type="component" value="Unassembled WGS sequence"/>
</dbReference>
<evidence type="ECO:0000256" key="1">
    <source>
        <dbReference type="SAM" id="MobiDB-lite"/>
    </source>
</evidence>